<accession>A0ABR7NM39</accession>
<proteinExistence type="predicted"/>
<dbReference type="PANTHER" id="PTHR30349:SF89">
    <property type="entry name" value="INTEGRASE_RECOMBINASE"/>
    <property type="match status" value="1"/>
</dbReference>
<gene>
    <name evidence="3" type="ORF">H8717_13820</name>
</gene>
<dbReference type="Proteomes" id="UP000658131">
    <property type="component" value="Unassembled WGS sequence"/>
</dbReference>
<reference evidence="3 4" key="1">
    <citation type="submission" date="2020-08" db="EMBL/GenBank/DDBJ databases">
        <title>Genome public.</title>
        <authorList>
            <person name="Liu C."/>
            <person name="Sun Q."/>
        </authorList>
    </citation>
    <scope>NUCLEOTIDE SEQUENCE [LARGE SCALE GENOMIC DNA]</scope>
    <source>
        <strain evidence="3 4">BX1</strain>
    </source>
</reference>
<dbReference type="PROSITE" id="PS51898">
    <property type="entry name" value="TYR_RECOMBINASE"/>
    <property type="match status" value="1"/>
</dbReference>
<feature type="domain" description="Tyr recombinase" evidence="2">
    <location>
        <begin position="23"/>
        <end position="197"/>
    </location>
</feature>
<dbReference type="Gene3D" id="1.10.443.10">
    <property type="entry name" value="Intergrase catalytic core"/>
    <property type="match status" value="1"/>
</dbReference>
<comment type="caution">
    <text evidence="3">The sequence shown here is derived from an EMBL/GenBank/DDBJ whole genome shotgun (WGS) entry which is preliminary data.</text>
</comment>
<dbReference type="EMBL" id="JACRTB010000033">
    <property type="protein sequence ID" value="MBC8577475.1"/>
    <property type="molecule type" value="Genomic_DNA"/>
</dbReference>
<evidence type="ECO:0000313" key="4">
    <source>
        <dbReference type="Proteomes" id="UP000658131"/>
    </source>
</evidence>
<keyword evidence="4" id="KW-1185">Reference proteome</keyword>
<evidence type="ECO:0000256" key="1">
    <source>
        <dbReference type="ARBA" id="ARBA00023172"/>
    </source>
</evidence>
<name>A0ABR7NM39_9FIRM</name>
<dbReference type="InterPro" id="IPR050090">
    <property type="entry name" value="Tyrosine_recombinase_XerCD"/>
</dbReference>
<dbReference type="InterPro" id="IPR011010">
    <property type="entry name" value="DNA_brk_join_enz"/>
</dbReference>
<dbReference type="InterPro" id="IPR013762">
    <property type="entry name" value="Integrase-like_cat_sf"/>
</dbReference>
<dbReference type="InterPro" id="IPR002104">
    <property type="entry name" value="Integrase_catalytic"/>
</dbReference>
<organism evidence="3 4">
    <name type="scientific">Yanshouia hominis</name>
    <dbReference type="NCBI Taxonomy" id="2763673"/>
    <lineage>
        <taxon>Bacteria</taxon>
        <taxon>Bacillati</taxon>
        <taxon>Bacillota</taxon>
        <taxon>Clostridia</taxon>
        <taxon>Eubacteriales</taxon>
        <taxon>Oscillospiraceae</taxon>
        <taxon>Yanshouia</taxon>
    </lineage>
</organism>
<dbReference type="Pfam" id="PF00589">
    <property type="entry name" value="Phage_integrase"/>
    <property type="match status" value="1"/>
</dbReference>
<keyword evidence="1" id="KW-0233">DNA recombination</keyword>
<protein>
    <submittedName>
        <fullName evidence="3">Tyrosine-type recombinase/integrase</fullName>
    </submittedName>
</protein>
<evidence type="ECO:0000259" key="2">
    <source>
        <dbReference type="PROSITE" id="PS51898"/>
    </source>
</evidence>
<dbReference type="PANTHER" id="PTHR30349">
    <property type="entry name" value="PHAGE INTEGRASE-RELATED"/>
    <property type="match status" value="1"/>
</dbReference>
<evidence type="ECO:0000313" key="3">
    <source>
        <dbReference type="EMBL" id="MBC8577475.1"/>
    </source>
</evidence>
<dbReference type="SUPFAM" id="SSF56349">
    <property type="entry name" value="DNA breaking-rejoining enzymes"/>
    <property type="match status" value="1"/>
</dbReference>
<sequence length="202" mass="23440">MNFLGRGDCRVRYLRIQRRLFRGRERELNREEYLRLLETAQKEGRERLRLLMETICATGIRVSEVRYITVEAARRGHAGIFLKGKVRVILLPGKLCRKLMKYAKKKKIGSGEIFLTRTGKGMSRKEIWSAMKSLCGAAKVERSKVFPHNLRHLFARTFYKACRDVAKLADVLGHSSIETTRIYLVSTGEEHSRQIERLNLVC</sequence>